<feature type="region of interest" description="Disordered" evidence="2">
    <location>
        <begin position="1"/>
        <end position="22"/>
    </location>
</feature>
<proteinExistence type="predicted"/>
<evidence type="ECO:0000313" key="4">
    <source>
        <dbReference type="Proteomes" id="UP000743370"/>
    </source>
</evidence>
<organism evidence="3 4">
    <name type="scientific">Phaseolus angularis</name>
    <name type="common">Azuki bean</name>
    <name type="synonym">Vigna angularis</name>
    <dbReference type="NCBI Taxonomy" id="3914"/>
    <lineage>
        <taxon>Eukaryota</taxon>
        <taxon>Viridiplantae</taxon>
        <taxon>Streptophyta</taxon>
        <taxon>Embryophyta</taxon>
        <taxon>Tracheophyta</taxon>
        <taxon>Spermatophyta</taxon>
        <taxon>Magnoliopsida</taxon>
        <taxon>eudicotyledons</taxon>
        <taxon>Gunneridae</taxon>
        <taxon>Pentapetalae</taxon>
        <taxon>rosids</taxon>
        <taxon>fabids</taxon>
        <taxon>Fabales</taxon>
        <taxon>Fabaceae</taxon>
        <taxon>Papilionoideae</taxon>
        <taxon>50 kb inversion clade</taxon>
        <taxon>NPAAA clade</taxon>
        <taxon>indigoferoid/millettioid clade</taxon>
        <taxon>Phaseoleae</taxon>
        <taxon>Vigna</taxon>
    </lineage>
</organism>
<dbReference type="EMBL" id="JABFOF010000009">
    <property type="protein sequence ID" value="KAG2380773.1"/>
    <property type="molecule type" value="Genomic_DNA"/>
</dbReference>
<sequence>MEVRRVDSLSWNGEEDVSESSLEEQKPCAGMVCKRTRLRGPHPIFSRPRNYCSAICAMLTGRILNRLGEAHGFRELAIKKEQQADMKLSIEDGSVQEQHLRPPVRSKGGRSFHSSTSCRDCGRSSSSLRVAPKKKGKRKAARETSAESKHAKRSLPDGPPLPSLLNPNSWVAKRLHFDLFAEEKALVSGMTEEEASNMALELTARSTMCQTYAAQKKTSISAELQALQAKFDSTFKANQDLTLRLAETERMAEEDKKKASTLLAEVRATQRRMQRSLDDAKLDLQKATSSHTTLTTEWDSLLDRVTKLEAEVKLLGDEVVNEHVLRFDKALAQCNLLFQVLTDDPRLDVSMMVVDSKLVPINIPPSSPSVGQNVDPAVEVVGETGEAAGQS</sequence>
<dbReference type="Proteomes" id="UP000743370">
    <property type="component" value="Unassembled WGS sequence"/>
</dbReference>
<name>A0A8T0JSN2_PHAAN</name>
<accession>A0A8T0JSN2</accession>
<keyword evidence="1" id="KW-0175">Coiled coil</keyword>
<dbReference type="AlphaFoldDB" id="A0A8T0JSN2"/>
<comment type="caution">
    <text evidence="3">The sequence shown here is derived from an EMBL/GenBank/DDBJ whole genome shotgun (WGS) entry which is preliminary data.</text>
</comment>
<evidence type="ECO:0000256" key="1">
    <source>
        <dbReference type="SAM" id="Coils"/>
    </source>
</evidence>
<feature type="region of interest" description="Disordered" evidence="2">
    <location>
        <begin position="90"/>
        <end position="163"/>
    </location>
</feature>
<feature type="compositionally biased region" description="Basic residues" evidence="2">
    <location>
        <begin position="131"/>
        <end position="140"/>
    </location>
</feature>
<evidence type="ECO:0000256" key="2">
    <source>
        <dbReference type="SAM" id="MobiDB-lite"/>
    </source>
</evidence>
<gene>
    <name evidence="3" type="ORF">HKW66_Vig0201450</name>
</gene>
<evidence type="ECO:0000313" key="3">
    <source>
        <dbReference type="EMBL" id="KAG2380773.1"/>
    </source>
</evidence>
<feature type="coiled-coil region" evidence="1">
    <location>
        <begin position="238"/>
        <end position="265"/>
    </location>
</feature>
<reference evidence="3 4" key="1">
    <citation type="submission" date="2020-05" db="EMBL/GenBank/DDBJ databases">
        <title>Vigna angularis (adzuki bean) Var. LongXiaoDou No. 4 denovo assembly.</title>
        <authorList>
            <person name="Xiang H."/>
        </authorList>
    </citation>
    <scope>NUCLEOTIDE SEQUENCE [LARGE SCALE GENOMIC DNA]</scope>
    <source>
        <tissue evidence="3">Leaf</tissue>
    </source>
</reference>
<feature type="compositionally biased region" description="Acidic residues" evidence="2">
    <location>
        <begin position="13"/>
        <end position="22"/>
    </location>
</feature>
<feature type="compositionally biased region" description="Polar residues" evidence="2">
    <location>
        <begin position="112"/>
        <end position="128"/>
    </location>
</feature>
<protein>
    <submittedName>
        <fullName evidence="3">Uncharacterized protein</fullName>
    </submittedName>
</protein>